<dbReference type="CDD" id="cd11333">
    <property type="entry name" value="AmyAc_SI_OligoGlu_DGase"/>
    <property type="match status" value="1"/>
</dbReference>
<dbReference type="PANTHER" id="PTHR10357">
    <property type="entry name" value="ALPHA-AMYLASE FAMILY MEMBER"/>
    <property type="match status" value="1"/>
</dbReference>
<dbReference type="Gene3D" id="2.60.40.1180">
    <property type="entry name" value="Golgi alpha-mannosidase II"/>
    <property type="match status" value="1"/>
</dbReference>
<evidence type="ECO:0000256" key="8">
    <source>
        <dbReference type="ARBA" id="ARBA00073730"/>
    </source>
</evidence>
<accession>A1CDX5</accession>
<evidence type="ECO:0000313" key="10">
    <source>
        <dbReference type="EMBL" id="EAW12052.1"/>
    </source>
</evidence>
<dbReference type="KEGG" id="act:ACLA_008120"/>
<dbReference type="Gene3D" id="3.90.400.10">
    <property type="entry name" value="Oligo-1,6-glucosidase, Domain 2"/>
    <property type="match status" value="1"/>
</dbReference>
<dbReference type="InterPro" id="IPR017853">
    <property type="entry name" value="GH"/>
</dbReference>
<evidence type="ECO:0000256" key="4">
    <source>
        <dbReference type="ARBA" id="ARBA00022801"/>
    </source>
</evidence>
<evidence type="ECO:0000256" key="7">
    <source>
        <dbReference type="ARBA" id="ARBA00041343"/>
    </source>
</evidence>
<dbReference type="HOGENOM" id="CLU_006462_1_2_1"/>
<dbReference type="OMA" id="PNGEKWA"/>
<organism evidence="10 11">
    <name type="scientific">Aspergillus clavatus (strain ATCC 1007 / CBS 513.65 / DSM 816 / NCTC 3887 / NRRL 1 / QM 1276 / 107)</name>
    <dbReference type="NCBI Taxonomy" id="344612"/>
    <lineage>
        <taxon>Eukaryota</taxon>
        <taxon>Fungi</taxon>
        <taxon>Dikarya</taxon>
        <taxon>Ascomycota</taxon>
        <taxon>Pezizomycotina</taxon>
        <taxon>Eurotiomycetes</taxon>
        <taxon>Eurotiomycetidae</taxon>
        <taxon>Eurotiales</taxon>
        <taxon>Aspergillaceae</taxon>
        <taxon>Aspergillus</taxon>
        <taxon>Aspergillus subgen. Fumigati</taxon>
    </lineage>
</organism>
<name>A1CDX5_ASPCL</name>
<dbReference type="InterPro" id="IPR013780">
    <property type="entry name" value="Glyco_hydro_b"/>
</dbReference>
<dbReference type="GO" id="GO:0004574">
    <property type="term" value="F:oligo-1,6-glucosidase activity"/>
    <property type="evidence" value="ECO:0007669"/>
    <property type="project" value="TreeGrafter"/>
</dbReference>
<evidence type="ECO:0000256" key="5">
    <source>
        <dbReference type="ARBA" id="ARBA00023295"/>
    </source>
</evidence>
<dbReference type="GO" id="GO:0004558">
    <property type="term" value="F:alpha-1,4-glucosidase activity"/>
    <property type="evidence" value="ECO:0007669"/>
    <property type="project" value="UniProtKB-EC"/>
</dbReference>
<dbReference type="SUPFAM" id="SSF51445">
    <property type="entry name" value="(Trans)glycosidases"/>
    <property type="match status" value="1"/>
</dbReference>
<dbReference type="GO" id="GO:0000025">
    <property type="term" value="P:maltose catabolic process"/>
    <property type="evidence" value="ECO:0007669"/>
    <property type="project" value="TreeGrafter"/>
</dbReference>
<dbReference type="FunFam" id="2.60.40.1180:FF:000007">
    <property type="entry name" value="Sucrose isomerase"/>
    <property type="match status" value="1"/>
</dbReference>
<evidence type="ECO:0000259" key="9">
    <source>
        <dbReference type="SMART" id="SM00642"/>
    </source>
</evidence>
<dbReference type="FunFam" id="3.90.400.10:FF:000003">
    <property type="entry name" value="Probable alpha-glucosidase (Maltase)"/>
    <property type="match status" value="1"/>
</dbReference>
<dbReference type="Proteomes" id="UP000006701">
    <property type="component" value="Unassembled WGS sequence"/>
</dbReference>
<keyword evidence="4" id="KW-0378">Hydrolase</keyword>
<dbReference type="InterPro" id="IPR006047">
    <property type="entry name" value="GH13_cat_dom"/>
</dbReference>
<dbReference type="Pfam" id="PF00128">
    <property type="entry name" value="Alpha-amylase"/>
    <property type="match status" value="1"/>
</dbReference>
<dbReference type="OrthoDB" id="1740265at2759"/>
<dbReference type="RefSeq" id="XP_001273478.1">
    <property type="nucleotide sequence ID" value="XM_001273477.1"/>
</dbReference>
<sequence>MSPAPIQEKWWKNSIIYQIYPASFKDSNGDGVGDIPGIISQLDYIQSLGVDVVWLCPMYDSPQIDMGYDISDYESVYAPYGTVEDMERLIEACHSRGLRIILDLVVNHTSDQHQWFKESRSSKDSPKRDWYIWRPAKYDSNGNRKPPNNWRAVFGGSAWEWDETTQEYYLHLFCVEQPDINWENAQVRQAVYASAMEFWLKKGVDGFRVDTVNMYSKDPAFSDAPILNPKSDTQPAFSLFCNGPRIHEYLSEMYEVLDKYDAMTVGELPQTPTLEGVLRYVSAEKKQLNMVFSFDVVDLGMGKDYKFLTTPRSWTLPELKEAIARAQNILKGTDGWTTVFMENHDQGRSISRFGSDKTPELRDASARMLAMFQCTLSGTQFVYQGQEIGMVNAPEEWPIEEYKDVDSTNYYHMVREMSNNDPAQLKTAMQALQHLARDHSRLPMQWSADANAGFSSPTSEKPWMRPHDNYTEINVQAQQNDPSSVLSFWKKMMRLRKEYSDSFVFGIFEMLDEQNPNVFSYLKQSKRGTMLVALNFSDTPQKLEQRSDLQGRDLKLLLSTAAGEASVSEELRPFEGRIYQVAALPN</sequence>
<evidence type="ECO:0000256" key="6">
    <source>
        <dbReference type="ARBA" id="ARBA00026248"/>
    </source>
</evidence>
<dbReference type="STRING" id="344612.A1CDX5"/>
<dbReference type="InterPro" id="IPR032091">
    <property type="entry name" value="Malt_amylase-like_C"/>
</dbReference>
<keyword evidence="11" id="KW-1185">Reference proteome</keyword>
<dbReference type="GO" id="GO:0033934">
    <property type="term" value="F:glucan 1,4-alpha-maltotriohydrolase activity"/>
    <property type="evidence" value="ECO:0007669"/>
    <property type="project" value="TreeGrafter"/>
</dbReference>
<dbReference type="GeneID" id="4705450"/>
<dbReference type="EMBL" id="DS027051">
    <property type="protein sequence ID" value="EAW12052.1"/>
    <property type="molecule type" value="Genomic_DNA"/>
</dbReference>
<dbReference type="eggNOG" id="KOG0471">
    <property type="taxonomic scope" value="Eukaryota"/>
</dbReference>
<gene>
    <name evidence="10" type="ORF">ACLA_008120</name>
</gene>
<evidence type="ECO:0000256" key="3">
    <source>
        <dbReference type="ARBA" id="ARBA00012741"/>
    </source>
</evidence>
<dbReference type="GO" id="GO:0005987">
    <property type="term" value="P:sucrose catabolic process"/>
    <property type="evidence" value="ECO:0007669"/>
    <property type="project" value="TreeGrafter"/>
</dbReference>
<keyword evidence="6" id="KW-0462">Maltose metabolism</keyword>
<dbReference type="VEuPathDB" id="FungiDB:ACLA_008120"/>
<dbReference type="EC" id="3.2.1.20" evidence="3"/>
<proteinExistence type="inferred from homology"/>
<protein>
    <recommendedName>
        <fullName evidence="8">Alpha-glucosidase</fullName>
        <ecNumber evidence="3">3.2.1.20</ecNumber>
    </recommendedName>
    <alternativeName>
        <fullName evidence="7">Maltase</fullName>
    </alternativeName>
</protein>
<dbReference type="SMART" id="SM00642">
    <property type="entry name" value="Aamy"/>
    <property type="match status" value="1"/>
</dbReference>
<dbReference type="AlphaFoldDB" id="A1CDX5"/>
<dbReference type="GO" id="GO:0004556">
    <property type="term" value="F:alpha-amylase activity"/>
    <property type="evidence" value="ECO:0007669"/>
    <property type="project" value="TreeGrafter"/>
</dbReference>
<dbReference type="Pfam" id="PF16657">
    <property type="entry name" value="Malt_amylase_C"/>
    <property type="match status" value="1"/>
</dbReference>
<evidence type="ECO:0000256" key="2">
    <source>
        <dbReference type="ARBA" id="ARBA00008061"/>
    </source>
</evidence>
<dbReference type="Gene3D" id="3.20.20.80">
    <property type="entry name" value="Glycosidases"/>
    <property type="match status" value="1"/>
</dbReference>
<reference evidence="10 11" key="1">
    <citation type="journal article" date="2008" name="PLoS Genet.">
        <title>Genomic islands in the pathogenic filamentous fungus Aspergillus fumigatus.</title>
        <authorList>
            <person name="Fedorova N.D."/>
            <person name="Khaldi N."/>
            <person name="Joardar V.S."/>
            <person name="Maiti R."/>
            <person name="Amedeo P."/>
            <person name="Anderson M.J."/>
            <person name="Crabtree J."/>
            <person name="Silva J.C."/>
            <person name="Badger J.H."/>
            <person name="Albarraq A."/>
            <person name="Angiuoli S."/>
            <person name="Bussey H."/>
            <person name="Bowyer P."/>
            <person name="Cotty P.J."/>
            <person name="Dyer P.S."/>
            <person name="Egan A."/>
            <person name="Galens K."/>
            <person name="Fraser-Liggett C.M."/>
            <person name="Haas B.J."/>
            <person name="Inman J.M."/>
            <person name="Kent R."/>
            <person name="Lemieux S."/>
            <person name="Malavazi I."/>
            <person name="Orvis J."/>
            <person name="Roemer T."/>
            <person name="Ronning C.M."/>
            <person name="Sundaram J.P."/>
            <person name="Sutton G."/>
            <person name="Turner G."/>
            <person name="Venter J.C."/>
            <person name="White O.R."/>
            <person name="Whitty B.R."/>
            <person name="Youngman P."/>
            <person name="Wolfe K.H."/>
            <person name="Goldman G.H."/>
            <person name="Wortman J.R."/>
            <person name="Jiang B."/>
            <person name="Denning D.W."/>
            <person name="Nierman W.C."/>
        </authorList>
    </citation>
    <scope>NUCLEOTIDE SEQUENCE [LARGE SCALE GENOMIC DNA]</scope>
    <source>
        <strain evidence="11">ATCC 1007 / CBS 513.65 / DSM 816 / NCTC 3887 / NRRL 1</strain>
    </source>
</reference>
<evidence type="ECO:0000256" key="1">
    <source>
        <dbReference type="ARBA" id="ARBA00001657"/>
    </source>
</evidence>
<dbReference type="SUPFAM" id="SSF51011">
    <property type="entry name" value="Glycosyl hydrolase domain"/>
    <property type="match status" value="1"/>
</dbReference>
<feature type="domain" description="Glycosyl hydrolase family 13 catalytic" evidence="9">
    <location>
        <begin position="18"/>
        <end position="441"/>
    </location>
</feature>
<dbReference type="FunFam" id="3.20.20.80:FF:000087">
    <property type="entry name" value="Oligo-1,6-glucosidase IMA1"/>
    <property type="match status" value="1"/>
</dbReference>
<comment type="catalytic activity">
    <reaction evidence="1">
        <text>Hydrolysis of terminal, non-reducing (1-&gt;4)-linked alpha-D-glucose residues with release of alpha-D-glucose.</text>
        <dbReference type="EC" id="3.2.1.20"/>
    </reaction>
</comment>
<comment type="similarity">
    <text evidence="2">Belongs to the glycosyl hydrolase 13 family.</text>
</comment>
<keyword evidence="5" id="KW-0326">Glycosidase</keyword>
<dbReference type="FunFam" id="3.20.20.80:FF:000064">
    <property type="entry name" value="Oligo-1,6-glucosidase"/>
    <property type="match status" value="1"/>
</dbReference>
<dbReference type="PANTHER" id="PTHR10357:SF179">
    <property type="entry name" value="NEUTRAL AND BASIC AMINO ACID TRANSPORT PROTEIN RBAT"/>
    <property type="match status" value="1"/>
</dbReference>
<evidence type="ECO:0000313" key="11">
    <source>
        <dbReference type="Proteomes" id="UP000006701"/>
    </source>
</evidence>
<dbReference type="InterPro" id="IPR045857">
    <property type="entry name" value="O16G_dom_2"/>
</dbReference>
<dbReference type="GO" id="GO:0004575">
    <property type="term" value="F:sucrose alpha-glucosidase activity"/>
    <property type="evidence" value="ECO:0007669"/>
    <property type="project" value="TreeGrafter"/>
</dbReference>